<dbReference type="PANTHER" id="PTHR11138:SF5">
    <property type="entry name" value="METHIONYL-TRNA FORMYLTRANSFERASE, MITOCHONDRIAL"/>
    <property type="match status" value="1"/>
</dbReference>
<dbReference type="Pfam" id="PF00551">
    <property type="entry name" value="Formyl_trans_N"/>
    <property type="match status" value="1"/>
</dbReference>
<dbReference type="PANTHER" id="PTHR11138">
    <property type="entry name" value="METHIONYL-TRNA FORMYLTRANSFERASE"/>
    <property type="match status" value="1"/>
</dbReference>
<dbReference type="Pfam" id="PF02911">
    <property type="entry name" value="Formyl_trans_C"/>
    <property type="match status" value="1"/>
</dbReference>
<name>A0A2M8KJY1_9BACT</name>
<dbReference type="GO" id="GO:0005829">
    <property type="term" value="C:cytosol"/>
    <property type="evidence" value="ECO:0007669"/>
    <property type="project" value="TreeGrafter"/>
</dbReference>
<dbReference type="SUPFAM" id="SSF50486">
    <property type="entry name" value="FMT C-terminal domain-like"/>
    <property type="match status" value="1"/>
</dbReference>
<keyword evidence="4" id="KW-0648">Protein biosynthesis</keyword>
<dbReference type="InterPro" id="IPR002376">
    <property type="entry name" value="Formyl_transf_N"/>
</dbReference>
<dbReference type="InterPro" id="IPR011034">
    <property type="entry name" value="Formyl_transferase-like_C_sf"/>
</dbReference>
<evidence type="ECO:0000256" key="2">
    <source>
        <dbReference type="ARBA" id="ARBA00012261"/>
    </source>
</evidence>
<keyword evidence="3" id="KW-0808">Transferase</keyword>
<dbReference type="SUPFAM" id="SSF53328">
    <property type="entry name" value="Formyltransferase"/>
    <property type="match status" value="1"/>
</dbReference>
<dbReference type="InterPro" id="IPR036477">
    <property type="entry name" value="Formyl_transf_N_sf"/>
</dbReference>
<reference evidence="8" key="1">
    <citation type="submission" date="2017-09" db="EMBL/GenBank/DDBJ databases">
        <title>Depth-based differentiation of microbial function through sediment-hosted aquifers and enrichment of novel symbionts in the deep terrestrial subsurface.</title>
        <authorList>
            <person name="Probst A.J."/>
            <person name="Ladd B."/>
            <person name="Jarett J.K."/>
            <person name="Geller-Mcgrath D.E."/>
            <person name="Sieber C.M.K."/>
            <person name="Emerson J.B."/>
            <person name="Anantharaman K."/>
            <person name="Thomas B.C."/>
            <person name="Malmstrom R."/>
            <person name="Stieglmeier M."/>
            <person name="Klingl A."/>
            <person name="Woyke T."/>
            <person name="Ryan C.M."/>
            <person name="Banfield J.F."/>
        </authorList>
    </citation>
    <scope>NUCLEOTIDE SEQUENCE [LARGE SCALE GENOMIC DNA]</scope>
</reference>
<evidence type="ECO:0000259" key="5">
    <source>
        <dbReference type="Pfam" id="PF00551"/>
    </source>
</evidence>
<feature type="domain" description="Formyl transferase N-terminal" evidence="5">
    <location>
        <begin position="17"/>
        <end position="203"/>
    </location>
</feature>
<feature type="domain" description="Formyl transferase C-terminal" evidence="6">
    <location>
        <begin position="275"/>
        <end position="352"/>
    </location>
</feature>
<sequence>MKKISLAYFGSPDLSADFLEKLITDSSIKHLIKVDLVVTQPDRKVGRKQILTATPVKEIAIKNNINVAVGVASEETLREADFRNDRKSLAEEKHHERQNLLRSIDLALIYFYGQIIPEEILRLPKYGFWNIHFSALPKYRGPAPVVYSLIMGDQETAVTFIQTDAKLDHGDIIAQQPVKIKPTETKIKLEERLHNVAYEMFIKLISGEKTGIKPFIQQNHSQATYARFPTKADGFIPLDVLKKALSGEKNIDFVPPIIKNFCQSNHVTMLPCNHTTIFNLFRAFSPWPGIWTMVDVGKTVEPLRLRRIRQLAETGKQRRLKITDMALTGNKLIIKSVQLEGKREVDFSTFNQAYTIF</sequence>
<evidence type="ECO:0000259" key="6">
    <source>
        <dbReference type="Pfam" id="PF02911"/>
    </source>
</evidence>
<dbReference type="Proteomes" id="UP000231434">
    <property type="component" value="Unassembled WGS sequence"/>
</dbReference>
<dbReference type="GO" id="GO:0004479">
    <property type="term" value="F:methionyl-tRNA formyltransferase activity"/>
    <property type="evidence" value="ECO:0007669"/>
    <property type="project" value="UniProtKB-EC"/>
</dbReference>
<evidence type="ECO:0000313" key="8">
    <source>
        <dbReference type="Proteomes" id="UP000231434"/>
    </source>
</evidence>
<dbReference type="InterPro" id="IPR041711">
    <property type="entry name" value="Met-tRNA-FMT_N"/>
</dbReference>
<evidence type="ECO:0000256" key="4">
    <source>
        <dbReference type="ARBA" id="ARBA00022917"/>
    </source>
</evidence>
<dbReference type="Gene3D" id="3.40.50.12230">
    <property type="match status" value="1"/>
</dbReference>
<dbReference type="InterPro" id="IPR005793">
    <property type="entry name" value="Formyl_trans_C"/>
</dbReference>
<protein>
    <recommendedName>
        <fullName evidence="2">methionyl-tRNA formyltransferase</fullName>
        <ecNumber evidence="2">2.1.2.9</ecNumber>
    </recommendedName>
</protein>
<evidence type="ECO:0000256" key="1">
    <source>
        <dbReference type="ARBA" id="ARBA00010699"/>
    </source>
</evidence>
<proteinExistence type="inferred from homology"/>
<dbReference type="EMBL" id="PFEB01000053">
    <property type="protein sequence ID" value="PJE60226.1"/>
    <property type="molecule type" value="Genomic_DNA"/>
</dbReference>
<accession>A0A2M8KJY1</accession>
<evidence type="ECO:0000256" key="3">
    <source>
        <dbReference type="ARBA" id="ARBA00022679"/>
    </source>
</evidence>
<gene>
    <name evidence="7" type="ORF">COU86_05465</name>
</gene>
<dbReference type="CDD" id="cd08646">
    <property type="entry name" value="FMT_core_Met-tRNA-FMT_N"/>
    <property type="match status" value="1"/>
</dbReference>
<comment type="similarity">
    <text evidence="1">Belongs to the Fmt family.</text>
</comment>
<dbReference type="AlphaFoldDB" id="A0A2M8KJY1"/>
<comment type="caution">
    <text evidence="7">The sequence shown here is derived from an EMBL/GenBank/DDBJ whole genome shotgun (WGS) entry which is preliminary data.</text>
</comment>
<dbReference type="EC" id="2.1.2.9" evidence="2"/>
<evidence type="ECO:0000313" key="7">
    <source>
        <dbReference type="EMBL" id="PJE60226.1"/>
    </source>
</evidence>
<organism evidence="7 8">
    <name type="scientific">Candidatus Roizmanbacteria bacterium CG10_big_fil_rev_8_21_14_0_10_36_26</name>
    <dbReference type="NCBI Taxonomy" id="1974851"/>
    <lineage>
        <taxon>Bacteria</taxon>
        <taxon>Candidatus Roizmaniibacteriota</taxon>
    </lineage>
</organism>